<dbReference type="AlphaFoldDB" id="A0A2V4BNM4"/>
<gene>
    <name evidence="2" type="ORF">BAY60_08020</name>
</gene>
<proteinExistence type="predicted"/>
<feature type="compositionally biased region" description="Basic and acidic residues" evidence="1">
    <location>
        <begin position="47"/>
        <end position="65"/>
    </location>
</feature>
<protein>
    <submittedName>
        <fullName evidence="2">Uncharacterized protein</fullName>
    </submittedName>
</protein>
<feature type="compositionally biased region" description="Pro residues" evidence="1">
    <location>
        <begin position="132"/>
        <end position="148"/>
    </location>
</feature>
<comment type="caution">
    <text evidence="2">The sequence shown here is derived from an EMBL/GenBank/DDBJ whole genome shotgun (WGS) entry which is preliminary data.</text>
</comment>
<feature type="compositionally biased region" description="Basic and acidic residues" evidence="1">
    <location>
        <begin position="27"/>
        <end position="38"/>
    </location>
</feature>
<evidence type="ECO:0000313" key="2">
    <source>
        <dbReference type="EMBL" id="PXY32223.1"/>
    </source>
</evidence>
<organism evidence="2 3">
    <name type="scientific">Prauserella muralis</name>
    <dbReference type="NCBI Taxonomy" id="588067"/>
    <lineage>
        <taxon>Bacteria</taxon>
        <taxon>Bacillati</taxon>
        <taxon>Actinomycetota</taxon>
        <taxon>Actinomycetes</taxon>
        <taxon>Pseudonocardiales</taxon>
        <taxon>Pseudonocardiaceae</taxon>
        <taxon>Prauserella</taxon>
    </lineage>
</organism>
<dbReference type="Proteomes" id="UP000249915">
    <property type="component" value="Unassembled WGS sequence"/>
</dbReference>
<accession>A0A2V4BNM4</accession>
<dbReference type="RefSeq" id="WP_112280261.1">
    <property type="nucleotide sequence ID" value="NZ_MASW01000001.1"/>
</dbReference>
<dbReference type="OrthoDB" id="3629679at2"/>
<name>A0A2V4BNM4_9PSEU</name>
<evidence type="ECO:0000313" key="3">
    <source>
        <dbReference type="Proteomes" id="UP000249915"/>
    </source>
</evidence>
<dbReference type="EMBL" id="MASW01000001">
    <property type="protein sequence ID" value="PXY32223.1"/>
    <property type="molecule type" value="Genomic_DNA"/>
</dbReference>
<reference evidence="2 3" key="1">
    <citation type="submission" date="2016-07" db="EMBL/GenBank/DDBJ databases">
        <title>Draft genome sequence of Prauserella muralis DSM 45305, isolated from a mould-covered wall in an indoor environment.</title>
        <authorList>
            <person name="Ruckert C."/>
            <person name="Albersmeier A."/>
            <person name="Jiang C.-L."/>
            <person name="Jiang Y."/>
            <person name="Kalinowski J."/>
            <person name="Schneider O."/>
            <person name="Winkler A."/>
            <person name="Zotchev S.B."/>
        </authorList>
    </citation>
    <scope>NUCLEOTIDE SEQUENCE [LARGE SCALE GENOMIC DNA]</scope>
    <source>
        <strain evidence="2 3">DSM 45305</strain>
    </source>
</reference>
<keyword evidence="3" id="KW-1185">Reference proteome</keyword>
<sequence>MAEGKAAAVIARLGQISRELADRRALRERRASEARQRASDSLQKQGKVAERAAKHLGELGRRQKEAGGWVTEKALADKDKVMGFGPEEDEQPDEFARYTGYSSAPPPPPSPPQADAQAQAEPQERKYSRSVAPPPPPEPEPAPAPPPRRAPRHARREQSFDDDDFSNNSWLT</sequence>
<evidence type="ECO:0000256" key="1">
    <source>
        <dbReference type="SAM" id="MobiDB-lite"/>
    </source>
</evidence>
<feature type="region of interest" description="Disordered" evidence="1">
    <location>
        <begin position="27"/>
        <end position="172"/>
    </location>
</feature>